<dbReference type="PANTHER" id="PTHR37806">
    <property type="entry name" value="LMO0724 PROTEIN"/>
    <property type="match status" value="1"/>
</dbReference>
<organism evidence="4 5">
    <name type="scientific">Candidatus Fimiplasma intestinipullorum</name>
    <dbReference type="NCBI Taxonomy" id="2840825"/>
    <lineage>
        <taxon>Bacteria</taxon>
        <taxon>Bacillati</taxon>
        <taxon>Bacillota</taxon>
        <taxon>Clostridia</taxon>
        <taxon>Eubacteriales</taxon>
        <taxon>Candidatus Fimiplasma</taxon>
    </lineage>
</organism>
<keyword evidence="1" id="KW-1133">Transmembrane helix</keyword>
<evidence type="ECO:0000256" key="1">
    <source>
        <dbReference type="SAM" id="Phobius"/>
    </source>
</evidence>
<dbReference type="Gene3D" id="2.60.40.10">
    <property type="entry name" value="Immunoglobulins"/>
    <property type="match status" value="2"/>
</dbReference>
<protein>
    <submittedName>
        <fullName evidence="4">C39 family peptidase</fullName>
    </submittedName>
</protein>
<keyword evidence="1" id="KW-0812">Transmembrane</keyword>
<evidence type="ECO:0000313" key="4">
    <source>
        <dbReference type="EMBL" id="HIU14161.1"/>
    </source>
</evidence>
<accession>A0A9D1HQ58</accession>
<reference evidence="4" key="1">
    <citation type="submission" date="2020-10" db="EMBL/GenBank/DDBJ databases">
        <authorList>
            <person name="Gilroy R."/>
        </authorList>
    </citation>
    <scope>NUCLEOTIDE SEQUENCE</scope>
    <source>
        <strain evidence="4">CHK195-11698</strain>
    </source>
</reference>
<evidence type="ECO:0000313" key="5">
    <source>
        <dbReference type="Proteomes" id="UP000824175"/>
    </source>
</evidence>
<feature type="domain" description="Peptidase C39-like" evidence="2">
    <location>
        <begin position="279"/>
        <end position="450"/>
    </location>
</feature>
<dbReference type="InterPro" id="IPR039564">
    <property type="entry name" value="Peptidase_C39-like"/>
</dbReference>
<sequence length="477" mass="52694">MSQKRRRLNYRAKILIGLVGFIVIAAIMILYGRSQISAKNSGYITFEIGEPVSTQIDDYLNLYFYSESEKQTMSSEMELIVDDLKYIDEDNTLPAIGTYTAILRYDGHIYPLILTYQDTLAPTIECPEIFPYMDEEFDLNTAITVSDNSMRNCEVSINADALDLSTQGKYTVSVSATDVNGNSTTQSFNVEVRDISAPELSGVEDIFVPLNSSVSMSGGILATDNVDGDCTANIQTSGEVDYSQVGAYPVTYTIQDSAGNETSASRTIYVGESSLRLDEVPMILQMPEYYNGCEATCATMLLQYYGYDISLEEMAESVPSMTMETVDGQLYGPDPNEAFAGNMSETGYGVYLKPILNTMQNLIDANGGSHQVRDLTGSSAKALYYYLNTGHPVQVWVTTNMLDVSYSDTISWYVKQSDGTYTETEIVFPLNEHCLVLIGYDEDSVYLNDPLRGLAIIDKTDFETAYASMGAMALIIE</sequence>
<feature type="domain" description="Pesticidal crystal protein Cry22Aa Ig-like" evidence="3">
    <location>
        <begin position="199"/>
        <end position="270"/>
    </location>
</feature>
<evidence type="ECO:0000259" key="3">
    <source>
        <dbReference type="Pfam" id="PF16403"/>
    </source>
</evidence>
<dbReference type="EMBL" id="DVMJ01000075">
    <property type="protein sequence ID" value="HIU14161.1"/>
    <property type="molecule type" value="Genomic_DNA"/>
</dbReference>
<dbReference type="Pfam" id="PF13529">
    <property type="entry name" value="Peptidase_C39_2"/>
    <property type="match status" value="1"/>
</dbReference>
<gene>
    <name evidence="4" type="ORF">IAD15_08845</name>
</gene>
<dbReference type="Pfam" id="PF16403">
    <property type="entry name" value="Bact_surface_Ig-like"/>
    <property type="match status" value="1"/>
</dbReference>
<comment type="caution">
    <text evidence="4">The sequence shown here is derived from an EMBL/GenBank/DDBJ whole genome shotgun (WGS) entry which is preliminary data.</text>
</comment>
<dbReference type="PANTHER" id="PTHR37806:SF1">
    <property type="entry name" value="PEPTIDASE C39-LIKE DOMAIN-CONTAINING PROTEIN"/>
    <property type="match status" value="1"/>
</dbReference>
<evidence type="ECO:0000259" key="2">
    <source>
        <dbReference type="Pfam" id="PF13529"/>
    </source>
</evidence>
<proteinExistence type="predicted"/>
<feature type="transmembrane region" description="Helical" evidence="1">
    <location>
        <begin position="12"/>
        <end position="31"/>
    </location>
</feature>
<dbReference type="AlphaFoldDB" id="A0A9D1HQ58"/>
<dbReference type="Proteomes" id="UP000824175">
    <property type="component" value="Unassembled WGS sequence"/>
</dbReference>
<dbReference type="InterPro" id="IPR032179">
    <property type="entry name" value="Cry22Aa_Ig-like"/>
</dbReference>
<name>A0A9D1HQ58_9FIRM</name>
<reference evidence="4" key="2">
    <citation type="journal article" date="2021" name="PeerJ">
        <title>Extensive microbial diversity within the chicken gut microbiome revealed by metagenomics and culture.</title>
        <authorList>
            <person name="Gilroy R."/>
            <person name="Ravi A."/>
            <person name="Getino M."/>
            <person name="Pursley I."/>
            <person name="Horton D.L."/>
            <person name="Alikhan N.F."/>
            <person name="Baker D."/>
            <person name="Gharbi K."/>
            <person name="Hall N."/>
            <person name="Watson M."/>
            <person name="Adriaenssens E.M."/>
            <person name="Foster-Nyarko E."/>
            <person name="Jarju S."/>
            <person name="Secka A."/>
            <person name="Antonio M."/>
            <person name="Oren A."/>
            <person name="Chaudhuri R.R."/>
            <person name="La Ragione R."/>
            <person name="Hildebrand F."/>
            <person name="Pallen M.J."/>
        </authorList>
    </citation>
    <scope>NUCLEOTIDE SEQUENCE</scope>
    <source>
        <strain evidence="4">CHK195-11698</strain>
    </source>
</reference>
<dbReference type="Gene3D" id="3.90.70.10">
    <property type="entry name" value="Cysteine proteinases"/>
    <property type="match status" value="1"/>
</dbReference>
<keyword evidence="1" id="KW-0472">Membrane</keyword>
<dbReference type="InterPro" id="IPR013783">
    <property type="entry name" value="Ig-like_fold"/>
</dbReference>